<organism evidence="5 6">
    <name type="scientific">Myriangium duriaei CBS 260.36</name>
    <dbReference type="NCBI Taxonomy" id="1168546"/>
    <lineage>
        <taxon>Eukaryota</taxon>
        <taxon>Fungi</taxon>
        <taxon>Dikarya</taxon>
        <taxon>Ascomycota</taxon>
        <taxon>Pezizomycotina</taxon>
        <taxon>Dothideomycetes</taxon>
        <taxon>Dothideomycetidae</taxon>
        <taxon>Myriangiales</taxon>
        <taxon>Myriangiaceae</taxon>
        <taxon>Myriangium</taxon>
    </lineage>
</organism>
<feature type="compositionally biased region" description="Polar residues" evidence="3">
    <location>
        <begin position="42"/>
        <end position="54"/>
    </location>
</feature>
<feature type="compositionally biased region" description="Polar residues" evidence="3">
    <location>
        <begin position="194"/>
        <end position="207"/>
    </location>
</feature>
<dbReference type="InterPro" id="IPR004827">
    <property type="entry name" value="bZIP"/>
</dbReference>
<comment type="subcellular location">
    <subcellularLocation>
        <location evidence="1">Nucleus</location>
    </subcellularLocation>
</comment>
<feature type="domain" description="BZIP" evidence="4">
    <location>
        <begin position="80"/>
        <end position="94"/>
    </location>
</feature>
<dbReference type="InterPro" id="IPR050936">
    <property type="entry name" value="AP-1-like"/>
</dbReference>
<dbReference type="SUPFAM" id="SSF57959">
    <property type="entry name" value="Leucine zipper domain"/>
    <property type="match status" value="1"/>
</dbReference>
<dbReference type="InterPro" id="IPR018287">
    <property type="entry name" value="Hap4_TF_heteromerisation"/>
</dbReference>
<evidence type="ECO:0000256" key="1">
    <source>
        <dbReference type="ARBA" id="ARBA00004123"/>
    </source>
</evidence>
<evidence type="ECO:0000313" key="6">
    <source>
        <dbReference type="Proteomes" id="UP000799439"/>
    </source>
</evidence>
<dbReference type="Pfam" id="PF10297">
    <property type="entry name" value="Hap4_Hap_bind"/>
    <property type="match status" value="1"/>
</dbReference>
<keyword evidence="6" id="KW-1185">Reference proteome</keyword>
<dbReference type="AlphaFoldDB" id="A0A9P4J112"/>
<comment type="caution">
    <text evidence="5">The sequence shown here is derived from an EMBL/GenBank/DDBJ whole genome shotgun (WGS) entry which is preliminary data.</text>
</comment>
<dbReference type="EMBL" id="ML996085">
    <property type="protein sequence ID" value="KAF2153488.1"/>
    <property type="molecule type" value="Genomic_DNA"/>
</dbReference>
<feature type="compositionally biased region" description="Polar residues" evidence="3">
    <location>
        <begin position="1"/>
        <end position="27"/>
    </location>
</feature>
<dbReference type="GO" id="GO:0000976">
    <property type="term" value="F:transcription cis-regulatory region binding"/>
    <property type="evidence" value="ECO:0007669"/>
    <property type="project" value="InterPro"/>
</dbReference>
<evidence type="ECO:0000313" key="5">
    <source>
        <dbReference type="EMBL" id="KAF2153488.1"/>
    </source>
</evidence>
<feature type="region of interest" description="Disordered" evidence="3">
    <location>
        <begin position="153"/>
        <end position="210"/>
    </location>
</feature>
<dbReference type="InterPro" id="IPR046347">
    <property type="entry name" value="bZIP_sf"/>
</dbReference>
<evidence type="ECO:0000256" key="3">
    <source>
        <dbReference type="SAM" id="MobiDB-lite"/>
    </source>
</evidence>
<sequence length="401" mass="43114">MSSAATPGSQAMSPGDTTPHAQPSSAGSPPVAINGKIALPPQSHTLPASTTSGPASKVYTIPPRPKPGRKPKEPAADDVRKEQNRAAQKKFRNKQHDKIQALNSEVDSRNVDINNLRAEVNNLNIALANAHAQMEAMRQQMLALEAERASERASFKRQADEMKRESKRLRTTHSGNDSEMTYDARPGTIPTGISIPSSDSITSATPGNPTPPYEMEIDFTNFGQPQSNGITDDCGFCDGGDFCACAMEVKATESNILDTAPPPPPQVVPLKRSRESAHSTAPGTCDACQRDPEQARKCQELAKATKFSPTPPTPGTVLGIKSGPDGLLNDTAPERTSCSDFLAKFRPLDATQYRSIIGKLHTFPHMDRPGIQNERSRPALDLDAKEAAEALTSLAAKPKRH</sequence>
<protein>
    <recommendedName>
        <fullName evidence="4">BZIP domain-containing protein</fullName>
    </recommendedName>
</protein>
<gene>
    <name evidence="5" type="ORF">K461DRAFT_268053</name>
</gene>
<keyword evidence="2" id="KW-0539">Nucleus</keyword>
<proteinExistence type="predicted"/>
<feature type="compositionally biased region" description="Basic and acidic residues" evidence="3">
    <location>
        <begin position="70"/>
        <end position="84"/>
    </location>
</feature>
<evidence type="ECO:0000259" key="4">
    <source>
        <dbReference type="PROSITE" id="PS00036"/>
    </source>
</evidence>
<dbReference type="OrthoDB" id="5374328at2759"/>
<feature type="region of interest" description="Disordered" evidence="3">
    <location>
        <begin position="1"/>
        <end position="96"/>
    </location>
</feature>
<dbReference type="GO" id="GO:0090575">
    <property type="term" value="C:RNA polymerase II transcription regulator complex"/>
    <property type="evidence" value="ECO:0007669"/>
    <property type="project" value="TreeGrafter"/>
</dbReference>
<dbReference type="CDD" id="cd14688">
    <property type="entry name" value="bZIP_YAP"/>
    <property type="match status" value="1"/>
</dbReference>
<dbReference type="PANTHER" id="PTHR40621:SF7">
    <property type="entry name" value="BZIP DOMAIN-CONTAINING PROTEIN"/>
    <property type="match status" value="1"/>
</dbReference>
<name>A0A9P4J112_9PEZI</name>
<dbReference type="Proteomes" id="UP000799439">
    <property type="component" value="Unassembled WGS sequence"/>
</dbReference>
<evidence type="ECO:0000256" key="2">
    <source>
        <dbReference type="ARBA" id="ARBA00023242"/>
    </source>
</evidence>
<dbReference type="PANTHER" id="PTHR40621">
    <property type="entry name" value="TRANSCRIPTION FACTOR KAPC-RELATED"/>
    <property type="match status" value="1"/>
</dbReference>
<reference evidence="5" key="1">
    <citation type="journal article" date="2020" name="Stud. Mycol.">
        <title>101 Dothideomycetes genomes: a test case for predicting lifestyles and emergence of pathogens.</title>
        <authorList>
            <person name="Haridas S."/>
            <person name="Albert R."/>
            <person name="Binder M."/>
            <person name="Bloem J."/>
            <person name="Labutti K."/>
            <person name="Salamov A."/>
            <person name="Andreopoulos B."/>
            <person name="Baker S."/>
            <person name="Barry K."/>
            <person name="Bills G."/>
            <person name="Bluhm B."/>
            <person name="Cannon C."/>
            <person name="Castanera R."/>
            <person name="Culley D."/>
            <person name="Daum C."/>
            <person name="Ezra D."/>
            <person name="Gonzalez J."/>
            <person name="Henrissat B."/>
            <person name="Kuo A."/>
            <person name="Liang C."/>
            <person name="Lipzen A."/>
            <person name="Lutzoni F."/>
            <person name="Magnuson J."/>
            <person name="Mondo S."/>
            <person name="Nolan M."/>
            <person name="Ohm R."/>
            <person name="Pangilinan J."/>
            <person name="Park H.-J."/>
            <person name="Ramirez L."/>
            <person name="Alfaro M."/>
            <person name="Sun H."/>
            <person name="Tritt A."/>
            <person name="Yoshinaga Y."/>
            <person name="Zwiers L.-H."/>
            <person name="Turgeon B."/>
            <person name="Goodwin S."/>
            <person name="Spatafora J."/>
            <person name="Crous P."/>
            <person name="Grigoriev I."/>
        </authorList>
    </citation>
    <scope>NUCLEOTIDE SEQUENCE</scope>
    <source>
        <strain evidence="5">CBS 260.36</strain>
    </source>
</reference>
<dbReference type="PROSITE" id="PS00036">
    <property type="entry name" value="BZIP_BASIC"/>
    <property type="match status" value="1"/>
</dbReference>
<dbReference type="GO" id="GO:0001228">
    <property type="term" value="F:DNA-binding transcription activator activity, RNA polymerase II-specific"/>
    <property type="evidence" value="ECO:0007669"/>
    <property type="project" value="TreeGrafter"/>
</dbReference>
<accession>A0A9P4J112</accession>
<feature type="compositionally biased region" description="Basic and acidic residues" evidence="3">
    <location>
        <begin position="153"/>
        <end position="164"/>
    </location>
</feature>
<dbReference type="Gene3D" id="1.20.5.170">
    <property type="match status" value="1"/>
</dbReference>